<dbReference type="PANTHER" id="PTHR48010:SF58">
    <property type="entry name" value="RECEPTOR PROTEIN KINASE-LIKE PROTEIN ZAR1"/>
    <property type="match status" value="1"/>
</dbReference>
<feature type="compositionally biased region" description="Polar residues" evidence="1">
    <location>
        <begin position="371"/>
        <end position="381"/>
    </location>
</feature>
<accession>A0A1Y2DS30</accession>
<dbReference type="Gene3D" id="3.80.10.10">
    <property type="entry name" value="Ribonuclease Inhibitor"/>
    <property type="match status" value="2"/>
</dbReference>
<reference evidence="3 4" key="1">
    <citation type="submission" date="2016-08" db="EMBL/GenBank/DDBJ databases">
        <title>A Parts List for Fungal Cellulosomes Revealed by Comparative Genomics.</title>
        <authorList>
            <consortium name="DOE Joint Genome Institute"/>
            <person name="Haitjema C.H."/>
            <person name="Gilmore S.P."/>
            <person name="Henske J.K."/>
            <person name="Solomon K.V."/>
            <person name="De Groot R."/>
            <person name="Kuo A."/>
            <person name="Mondo S.J."/>
            <person name="Salamov A.A."/>
            <person name="Labutti K."/>
            <person name="Zhao Z."/>
            <person name="Chiniquy J."/>
            <person name="Barry K."/>
            <person name="Brewer H.M."/>
            <person name="Purvine S.O."/>
            <person name="Wright A.T."/>
            <person name="Boxma B."/>
            <person name="Van Alen T."/>
            <person name="Hackstein J.H."/>
            <person name="Baker S.E."/>
            <person name="Grigoriev I.V."/>
            <person name="O'Malley M.A."/>
        </authorList>
    </citation>
    <scope>NUCLEOTIDE SEQUENCE [LARGE SCALE GENOMIC DNA]</scope>
    <source>
        <strain evidence="3 4">G1</strain>
    </source>
</reference>
<feature type="region of interest" description="Disordered" evidence="1">
    <location>
        <begin position="354"/>
        <end position="394"/>
    </location>
</feature>
<dbReference type="AlphaFoldDB" id="A0A1Y2DS30"/>
<keyword evidence="2" id="KW-0472">Membrane</keyword>
<keyword evidence="4" id="KW-1185">Reference proteome</keyword>
<dbReference type="OrthoDB" id="676979at2759"/>
<protein>
    <submittedName>
        <fullName evidence="3">L domain-like protein</fullName>
    </submittedName>
</protein>
<comment type="caution">
    <text evidence="3">The sequence shown here is derived from an EMBL/GenBank/DDBJ whole genome shotgun (WGS) entry which is preliminary data.</text>
</comment>
<dbReference type="Proteomes" id="UP000193920">
    <property type="component" value="Unassembled WGS sequence"/>
</dbReference>
<organism evidence="3 4">
    <name type="scientific">Neocallimastix californiae</name>
    <dbReference type="NCBI Taxonomy" id="1754190"/>
    <lineage>
        <taxon>Eukaryota</taxon>
        <taxon>Fungi</taxon>
        <taxon>Fungi incertae sedis</taxon>
        <taxon>Chytridiomycota</taxon>
        <taxon>Chytridiomycota incertae sedis</taxon>
        <taxon>Neocallimastigomycetes</taxon>
        <taxon>Neocallimastigales</taxon>
        <taxon>Neocallimastigaceae</taxon>
        <taxon>Neocallimastix</taxon>
    </lineage>
</organism>
<dbReference type="EMBL" id="MCOG01000058">
    <property type="protein sequence ID" value="ORY62047.1"/>
    <property type="molecule type" value="Genomic_DNA"/>
</dbReference>
<dbReference type="SUPFAM" id="SSF52058">
    <property type="entry name" value="L domain-like"/>
    <property type="match status" value="1"/>
</dbReference>
<keyword evidence="2" id="KW-1133">Transmembrane helix</keyword>
<dbReference type="InterPro" id="IPR001611">
    <property type="entry name" value="Leu-rich_rpt"/>
</dbReference>
<evidence type="ECO:0000256" key="2">
    <source>
        <dbReference type="SAM" id="Phobius"/>
    </source>
</evidence>
<dbReference type="PANTHER" id="PTHR48010">
    <property type="entry name" value="OS05G0588300 PROTEIN"/>
    <property type="match status" value="1"/>
</dbReference>
<evidence type="ECO:0000313" key="4">
    <source>
        <dbReference type="Proteomes" id="UP000193920"/>
    </source>
</evidence>
<dbReference type="PROSITE" id="PS51450">
    <property type="entry name" value="LRR"/>
    <property type="match status" value="1"/>
</dbReference>
<dbReference type="InterPro" id="IPR032675">
    <property type="entry name" value="LRR_dom_sf"/>
</dbReference>
<sequence length="394" mass="44529">MDEDCCKEKGITCTNNKITSIEITLDSGNINFEQFPEFNNLEKLSIKGDAFQGSLPKKLFQLPIKTLVVSNSNISQLPEDIDVNNILEEIYLNDNQIKSFPYQLKNIINLNLLNLDNNNITGTLNNDIINKNFINLEILSLQNNNMKGELAIPEYVKVLNIRNNKFTSIINDSNNYELKEFIASNNEFSTGIFYSFNIPSIIKKLILDNNNIDAIPFEISFFKLLVTLNLAHNNIKEMDNGIFELENLKYFDISNNPELNVTLINFSGSKPIGICELTNTNVLCYQRNTCNNENVNNTLRECTMDEINAIKNNIDKNDEPAGVNMIFYGALYLLIQLLPSIVYLFFFGCCSKRSNGSSKNSKENESPTPPKNVSEQSTPHFNGNEVGDPSLPVN</sequence>
<dbReference type="InterPro" id="IPR050994">
    <property type="entry name" value="At_inactive_RLKs"/>
</dbReference>
<gene>
    <name evidence="3" type="ORF">LY90DRAFT_701093</name>
</gene>
<name>A0A1Y2DS30_9FUNG</name>
<evidence type="ECO:0000256" key="1">
    <source>
        <dbReference type="SAM" id="MobiDB-lite"/>
    </source>
</evidence>
<feature type="transmembrane region" description="Helical" evidence="2">
    <location>
        <begin position="325"/>
        <end position="349"/>
    </location>
</feature>
<proteinExistence type="predicted"/>
<keyword evidence="2" id="KW-0812">Transmembrane</keyword>
<evidence type="ECO:0000313" key="3">
    <source>
        <dbReference type="EMBL" id="ORY62047.1"/>
    </source>
</evidence>